<dbReference type="RefSeq" id="XP_066655476.1">
    <property type="nucleotide sequence ID" value="XM_066795743.1"/>
</dbReference>
<proteinExistence type="predicted"/>
<name>A0ABR1LQ73_9PEZI</name>
<keyword evidence="3" id="KW-1185">Reference proteome</keyword>
<dbReference type="EMBL" id="JBBPEH010000006">
    <property type="protein sequence ID" value="KAK7537325.1"/>
    <property type="molecule type" value="Genomic_DNA"/>
</dbReference>
<evidence type="ECO:0000256" key="1">
    <source>
        <dbReference type="SAM" id="SignalP"/>
    </source>
</evidence>
<gene>
    <name evidence="2" type="ORF">J3D65DRAFT_376916</name>
</gene>
<organism evidence="2 3">
    <name type="scientific">Phyllosticta citribraziliensis</name>
    <dbReference type="NCBI Taxonomy" id="989973"/>
    <lineage>
        <taxon>Eukaryota</taxon>
        <taxon>Fungi</taxon>
        <taxon>Dikarya</taxon>
        <taxon>Ascomycota</taxon>
        <taxon>Pezizomycotina</taxon>
        <taxon>Dothideomycetes</taxon>
        <taxon>Dothideomycetes incertae sedis</taxon>
        <taxon>Botryosphaeriales</taxon>
        <taxon>Phyllostictaceae</taxon>
        <taxon>Phyllosticta</taxon>
    </lineage>
</organism>
<protein>
    <submittedName>
        <fullName evidence="2">Uncharacterized protein</fullName>
    </submittedName>
</protein>
<keyword evidence="1" id="KW-0732">Signal</keyword>
<feature type="signal peptide" evidence="1">
    <location>
        <begin position="1"/>
        <end position="28"/>
    </location>
</feature>
<evidence type="ECO:0000313" key="3">
    <source>
        <dbReference type="Proteomes" id="UP001360953"/>
    </source>
</evidence>
<sequence length="186" mass="20407">MRTLTAAHAFRWTIGFAFLCLLSSCSLPQSKSKRAGASRGCHPSLPPVSTSLPYRRQGGYLRLLPVSLPYRLLLLPCCPTNRTLPHCTTPASFYLLRGGWMDGHDWRVDVHRCTEDVLVARLRGKFSVSPMRRAAHGDADRWMDGWMSGAAGEAGARDGRTAASSTGVLTVSDFLAEARMYAVLSH</sequence>
<reference evidence="2 3" key="1">
    <citation type="submission" date="2024-04" db="EMBL/GenBank/DDBJ databases">
        <title>Phyllosticta paracitricarpa is synonymous to the EU quarantine fungus P. citricarpa based on phylogenomic analyses.</title>
        <authorList>
            <consortium name="Lawrence Berkeley National Laboratory"/>
            <person name="Van ingen-buijs V.A."/>
            <person name="Van westerhoven A.C."/>
            <person name="Haridas S."/>
            <person name="Skiadas P."/>
            <person name="Martin F."/>
            <person name="Groenewald J.Z."/>
            <person name="Crous P.W."/>
            <person name="Seidl M.F."/>
        </authorList>
    </citation>
    <scope>NUCLEOTIDE SEQUENCE [LARGE SCALE GENOMIC DNA]</scope>
    <source>
        <strain evidence="2 3">CPC 17464</strain>
    </source>
</reference>
<comment type="caution">
    <text evidence="2">The sequence shown here is derived from an EMBL/GenBank/DDBJ whole genome shotgun (WGS) entry which is preliminary data.</text>
</comment>
<evidence type="ECO:0000313" key="2">
    <source>
        <dbReference type="EMBL" id="KAK7537325.1"/>
    </source>
</evidence>
<dbReference type="PROSITE" id="PS51257">
    <property type="entry name" value="PROKAR_LIPOPROTEIN"/>
    <property type="match status" value="1"/>
</dbReference>
<dbReference type="Proteomes" id="UP001360953">
    <property type="component" value="Unassembled WGS sequence"/>
</dbReference>
<feature type="chain" id="PRO_5045751407" evidence="1">
    <location>
        <begin position="29"/>
        <end position="186"/>
    </location>
</feature>
<accession>A0ABR1LQ73</accession>
<dbReference type="GeneID" id="92028649"/>